<dbReference type="PANTHER" id="PTHR44520">
    <property type="entry name" value="RESPONSE REGULATOR RCP1-RELATED"/>
    <property type="match status" value="1"/>
</dbReference>
<evidence type="ECO:0000313" key="3">
    <source>
        <dbReference type="EMBL" id="TWI06863.1"/>
    </source>
</evidence>
<comment type="caution">
    <text evidence="3">The sequence shown here is derived from an EMBL/GenBank/DDBJ whole genome shotgun (WGS) entry which is preliminary data.</text>
</comment>
<reference evidence="3 4" key="1">
    <citation type="journal article" date="2015" name="Stand. Genomic Sci.">
        <title>Genomic Encyclopedia of Bacterial and Archaeal Type Strains, Phase III: the genomes of soil and plant-associated and newly described type strains.</title>
        <authorList>
            <person name="Whitman W.B."/>
            <person name="Woyke T."/>
            <person name="Klenk H.P."/>
            <person name="Zhou Y."/>
            <person name="Lilburn T.G."/>
            <person name="Beck B.J."/>
            <person name="De Vos P."/>
            <person name="Vandamme P."/>
            <person name="Eisen J.A."/>
            <person name="Garrity G."/>
            <person name="Hugenholtz P."/>
            <person name="Kyrpides N.C."/>
        </authorList>
    </citation>
    <scope>NUCLEOTIDE SEQUENCE [LARGE SCALE GENOMIC DNA]</scope>
    <source>
        <strain evidence="3 4">CGMCC 1.10136</strain>
    </source>
</reference>
<dbReference type="SUPFAM" id="SSF52172">
    <property type="entry name" value="CheY-like"/>
    <property type="match status" value="2"/>
</dbReference>
<evidence type="ECO:0000259" key="2">
    <source>
        <dbReference type="PROSITE" id="PS50110"/>
    </source>
</evidence>
<dbReference type="PANTHER" id="PTHR44520:SF1">
    <property type="entry name" value="TWO-COMPONENT SYSTEM REGULATORY PROTEIN"/>
    <property type="match status" value="1"/>
</dbReference>
<dbReference type="Gene3D" id="3.40.50.2300">
    <property type="match status" value="1"/>
</dbReference>
<evidence type="ECO:0000256" key="1">
    <source>
        <dbReference type="PROSITE-ProRule" id="PRU00169"/>
    </source>
</evidence>
<name>A0A562LGX9_9GAMM</name>
<dbReference type="CDD" id="cd00156">
    <property type="entry name" value="REC"/>
    <property type="match status" value="1"/>
</dbReference>
<feature type="domain" description="Response regulatory" evidence="2">
    <location>
        <begin position="64"/>
        <end position="175"/>
    </location>
</feature>
<dbReference type="InterPro" id="IPR052893">
    <property type="entry name" value="TCS_response_regulator"/>
</dbReference>
<dbReference type="RefSeq" id="WP_144816783.1">
    <property type="nucleotide sequence ID" value="NZ_VLKP01000014.1"/>
</dbReference>
<dbReference type="PROSITE" id="PS50110">
    <property type="entry name" value="RESPONSE_REGULATORY"/>
    <property type="match status" value="1"/>
</dbReference>
<dbReference type="Pfam" id="PF00072">
    <property type="entry name" value="Response_reg"/>
    <property type="match status" value="1"/>
</dbReference>
<keyword evidence="4" id="KW-1185">Reference proteome</keyword>
<sequence>MTTIRSILLAEDSPADAEMAIDVLRGANLTNPIVHVQDGAEALDYLFARDKYAGRDGGDPATLRVLVIDDSADDVELMRFALEDGGLAVECLRVFTEVALREALAGFAASVVLSDLNIPGFSGQRALEVVREAAPGLPFVFVTGWLGETSTLESADALVQKDQLERLPALLGRLLA</sequence>
<proteinExistence type="predicted"/>
<dbReference type="AlphaFoldDB" id="A0A562LGX9"/>
<gene>
    <name evidence="3" type="ORF">IP93_02855</name>
</gene>
<dbReference type="InterPro" id="IPR011006">
    <property type="entry name" value="CheY-like_superfamily"/>
</dbReference>
<accession>A0A562LGX9</accession>
<protein>
    <submittedName>
        <fullName evidence="3">CheY-like chemotaxis protein</fullName>
    </submittedName>
</protein>
<dbReference type="EMBL" id="VLKP01000014">
    <property type="protein sequence ID" value="TWI06863.1"/>
    <property type="molecule type" value="Genomic_DNA"/>
</dbReference>
<evidence type="ECO:0000313" key="4">
    <source>
        <dbReference type="Proteomes" id="UP000316471"/>
    </source>
</evidence>
<feature type="modified residue" description="4-aspartylphosphate" evidence="1">
    <location>
        <position position="115"/>
    </location>
</feature>
<dbReference type="InterPro" id="IPR001789">
    <property type="entry name" value="Sig_transdc_resp-reg_receiver"/>
</dbReference>
<dbReference type="GO" id="GO:0000160">
    <property type="term" value="P:phosphorelay signal transduction system"/>
    <property type="evidence" value="ECO:0007669"/>
    <property type="project" value="InterPro"/>
</dbReference>
<keyword evidence="1" id="KW-0597">Phosphoprotein</keyword>
<dbReference type="Proteomes" id="UP000316471">
    <property type="component" value="Unassembled WGS sequence"/>
</dbReference>
<organism evidence="3 4">
    <name type="scientific">Aerolutibacter ruishenii</name>
    <dbReference type="NCBI Taxonomy" id="686800"/>
    <lineage>
        <taxon>Bacteria</taxon>
        <taxon>Pseudomonadati</taxon>
        <taxon>Pseudomonadota</taxon>
        <taxon>Gammaproteobacteria</taxon>
        <taxon>Lysobacterales</taxon>
        <taxon>Lysobacteraceae</taxon>
        <taxon>Aerolutibacter</taxon>
    </lineage>
</organism>
<dbReference type="OrthoDB" id="9793549at2"/>
<dbReference type="SMART" id="SM00448">
    <property type="entry name" value="REC"/>
    <property type="match status" value="1"/>
</dbReference>